<feature type="domain" description="RNase H type-1" evidence="1">
    <location>
        <begin position="2"/>
        <end position="87"/>
    </location>
</feature>
<dbReference type="InterPro" id="IPR036397">
    <property type="entry name" value="RNaseH_sf"/>
</dbReference>
<evidence type="ECO:0000259" key="1">
    <source>
        <dbReference type="Pfam" id="PF13456"/>
    </source>
</evidence>
<dbReference type="GO" id="GO:0003676">
    <property type="term" value="F:nucleic acid binding"/>
    <property type="evidence" value="ECO:0007669"/>
    <property type="project" value="InterPro"/>
</dbReference>
<organism evidence="2 3">
    <name type="scientific">Triticum urartu</name>
    <name type="common">Red wild einkorn</name>
    <name type="synonym">Crithodium urartu</name>
    <dbReference type="NCBI Taxonomy" id="4572"/>
    <lineage>
        <taxon>Eukaryota</taxon>
        <taxon>Viridiplantae</taxon>
        <taxon>Streptophyta</taxon>
        <taxon>Embryophyta</taxon>
        <taxon>Tracheophyta</taxon>
        <taxon>Spermatophyta</taxon>
        <taxon>Magnoliopsida</taxon>
        <taxon>Liliopsida</taxon>
        <taxon>Poales</taxon>
        <taxon>Poaceae</taxon>
        <taxon>BOP clade</taxon>
        <taxon>Pooideae</taxon>
        <taxon>Triticodae</taxon>
        <taxon>Triticeae</taxon>
        <taxon>Triticinae</taxon>
        <taxon>Triticum</taxon>
    </lineage>
</organism>
<accession>A0A8R7TPI8</accession>
<dbReference type="CDD" id="cd06222">
    <property type="entry name" value="RNase_H_like"/>
    <property type="match status" value="1"/>
</dbReference>
<dbReference type="InterPro" id="IPR012337">
    <property type="entry name" value="RNaseH-like_sf"/>
</dbReference>
<dbReference type="PANTHER" id="PTHR47074">
    <property type="entry name" value="BNAC02G40300D PROTEIN"/>
    <property type="match status" value="1"/>
</dbReference>
<evidence type="ECO:0000313" key="3">
    <source>
        <dbReference type="Proteomes" id="UP000015106"/>
    </source>
</evidence>
<keyword evidence="3" id="KW-1185">Reference proteome</keyword>
<proteinExistence type="predicted"/>
<dbReference type="Proteomes" id="UP000015106">
    <property type="component" value="Chromosome 2"/>
</dbReference>
<reference evidence="2" key="2">
    <citation type="submission" date="2018-03" db="EMBL/GenBank/DDBJ databases">
        <title>The Triticum urartu genome reveals the dynamic nature of wheat genome evolution.</title>
        <authorList>
            <person name="Ling H."/>
            <person name="Ma B."/>
            <person name="Shi X."/>
            <person name="Liu H."/>
            <person name="Dong L."/>
            <person name="Sun H."/>
            <person name="Cao Y."/>
            <person name="Gao Q."/>
            <person name="Zheng S."/>
            <person name="Li Y."/>
            <person name="Yu Y."/>
            <person name="Du H."/>
            <person name="Qi M."/>
            <person name="Li Y."/>
            <person name="Yu H."/>
            <person name="Cui Y."/>
            <person name="Wang N."/>
            <person name="Chen C."/>
            <person name="Wu H."/>
            <person name="Zhao Y."/>
            <person name="Zhang J."/>
            <person name="Li Y."/>
            <person name="Zhou W."/>
            <person name="Zhang B."/>
            <person name="Hu W."/>
            <person name="Eijk M."/>
            <person name="Tang J."/>
            <person name="Witsenboer H."/>
            <person name="Zhao S."/>
            <person name="Li Z."/>
            <person name="Zhang A."/>
            <person name="Wang D."/>
            <person name="Liang C."/>
        </authorList>
    </citation>
    <scope>NUCLEOTIDE SEQUENCE [LARGE SCALE GENOMIC DNA]</scope>
    <source>
        <strain evidence="2">cv. G1812</strain>
    </source>
</reference>
<dbReference type="Gramene" id="TuG1812G0200006048.01.T01">
    <property type="protein sequence ID" value="TuG1812G0200006048.01.T01.cds244038"/>
    <property type="gene ID" value="TuG1812G0200006048.01"/>
</dbReference>
<name>A0A8R7TPI8_TRIUA</name>
<dbReference type="Pfam" id="PF13456">
    <property type="entry name" value="RVT_3"/>
    <property type="match status" value="1"/>
</dbReference>
<dbReference type="PANTHER" id="PTHR47074:SF11">
    <property type="entry name" value="REVERSE TRANSCRIPTASE-LIKE PROTEIN"/>
    <property type="match status" value="1"/>
</dbReference>
<dbReference type="InterPro" id="IPR044730">
    <property type="entry name" value="RNase_H-like_dom_plant"/>
</dbReference>
<dbReference type="InterPro" id="IPR002156">
    <property type="entry name" value="RNaseH_domain"/>
</dbReference>
<dbReference type="Gene3D" id="3.30.420.10">
    <property type="entry name" value="Ribonuclease H-like superfamily/Ribonuclease H"/>
    <property type="match status" value="1"/>
</dbReference>
<reference evidence="3" key="1">
    <citation type="journal article" date="2013" name="Nature">
        <title>Draft genome of the wheat A-genome progenitor Triticum urartu.</title>
        <authorList>
            <person name="Ling H.Q."/>
            <person name="Zhao S."/>
            <person name="Liu D."/>
            <person name="Wang J."/>
            <person name="Sun H."/>
            <person name="Zhang C."/>
            <person name="Fan H."/>
            <person name="Li D."/>
            <person name="Dong L."/>
            <person name="Tao Y."/>
            <person name="Gao C."/>
            <person name="Wu H."/>
            <person name="Li Y."/>
            <person name="Cui Y."/>
            <person name="Guo X."/>
            <person name="Zheng S."/>
            <person name="Wang B."/>
            <person name="Yu K."/>
            <person name="Liang Q."/>
            <person name="Yang W."/>
            <person name="Lou X."/>
            <person name="Chen J."/>
            <person name="Feng M."/>
            <person name="Jian J."/>
            <person name="Zhang X."/>
            <person name="Luo G."/>
            <person name="Jiang Y."/>
            <person name="Liu J."/>
            <person name="Wang Z."/>
            <person name="Sha Y."/>
            <person name="Zhang B."/>
            <person name="Wu H."/>
            <person name="Tang D."/>
            <person name="Shen Q."/>
            <person name="Xue P."/>
            <person name="Zou S."/>
            <person name="Wang X."/>
            <person name="Liu X."/>
            <person name="Wang F."/>
            <person name="Yang Y."/>
            <person name="An X."/>
            <person name="Dong Z."/>
            <person name="Zhang K."/>
            <person name="Zhang X."/>
            <person name="Luo M.C."/>
            <person name="Dvorak J."/>
            <person name="Tong Y."/>
            <person name="Wang J."/>
            <person name="Yang H."/>
            <person name="Li Z."/>
            <person name="Wang D."/>
            <person name="Zhang A."/>
            <person name="Wang J."/>
        </authorList>
    </citation>
    <scope>NUCLEOTIDE SEQUENCE</scope>
    <source>
        <strain evidence="3">cv. G1812</strain>
    </source>
</reference>
<protein>
    <recommendedName>
        <fullName evidence="1">RNase H type-1 domain-containing protein</fullName>
    </recommendedName>
</protein>
<evidence type="ECO:0000313" key="2">
    <source>
        <dbReference type="EnsemblPlants" id="TuG1812G0200006048.01.T01.cds244038"/>
    </source>
</evidence>
<reference evidence="2" key="3">
    <citation type="submission" date="2022-06" db="UniProtKB">
        <authorList>
            <consortium name="EnsemblPlants"/>
        </authorList>
    </citation>
    <scope>IDENTIFICATION</scope>
</reference>
<dbReference type="AlphaFoldDB" id="A0A8R7TPI8"/>
<sequence>MADAFQSEAMAMLYAINIASQMGCDRVLLETDSVQLRKAVASEEYDLSTLGSIVREIKYQLHVGFADVCVVNCPRACNLVAHGLASFGARLNSDECVTWLGDLPEFVLDCSWRSVQQ</sequence>
<dbReference type="SUPFAM" id="SSF53098">
    <property type="entry name" value="Ribonuclease H-like"/>
    <property type="match status" value="1"/>
</dbReference>
<dbReference type="GO" id="GO:0004523">
    <property type="term" value="F:RNA-DNA hybrid ribonuclease activity"/>
    <property type="evidence" value="ECO:0007669"/>
    <property type="project" value="InterPro"/>
</dbReference>
<dbReference type="InterPro" id="IPR052929">
    <property type="entry name" value="RNase_H-like_EbsB-rel"/>
</dbReference>
<dbReference type="EnsemblPlants" id="TuG1812G0200006048.01.T01">
    <property type="protein sequence ID" value="TuG1812G0200006048.01.T01.cds244038"/>
    <property type="gene ID" value="TuG1812G0200006048.01"/>
</dbReference>